<sequence>MAEPEGQLGTSPNRDHELWEAAMGHSAQQLLQEQQQGGQPRLQRPSPGLQTMGQQPSAAAPQSIGALPSNTMQPPSRRQSQQQSIPHQSIPHQPYQQNLGYQSMMMGNYGIPTSHGPNEPEMLRPNHPTYSLPPPNSSRPMDQFAGWPEAPAAMGSTPQMGRPIGSIGQVGGPSIGKVGSSASIGQVGSSTPSIGRVSVGQKGPLNPRGIGQVSGASIGQVGSSIGQGNMMGMQGVGTANRPGNSNAPSQYGDSNGPPSLPNHVSIHSVPDSVGGASEPGLDKLTSAASLASNIRGPKIKIICSSGGHFQKITGGGMEYVGGETRLISVASTCNFTELSGALDRVTGSLTIHSGQSIASGSDSAPSLRYQLPSDPNVYVDLVDTEDVKMMFDEWQEWLAEEKRPSSSKLHIYIQNVGTKVPSDAPATPNASQPPPAFSKATSGKGSDTVAPNRTSANSSAGEAVAGQSAGAPSLASNDSWKKRGLEDIAERMEVISPEDVSLVKFIGSGGYGEVYLGKWHSSEAAIKCLNTSLFTSTSDSGARVSHAAINELIREAELLGSLRHPNVVWVYGIVLPPVEEPQDSEDLDALIDSAEPIEIASAMSHQGPPGGGGGGGGRGGPGQLRPPAIITEFMSQGSLKGALSRRLEVLQPPLMRLMVALDAAKGMEYLHAKRIVHFDLKSANLLLGHRDKRLICKVADFGLSKQKRDTYVTGVTSQRGTLPWIAPEIIKSPHAVNEKVDVFSFGVVLWEIWTGKEPYEGLNYHALLHQLTSVSGLRPPLPGSPDAKPSSRAHGYACELEDGANQAG</sequence>
<feature type="region of interest" description="Disordered" evidence="7">
    <location>
        <begin position="1"/>
        <end position="94"/>
    </location>
</feature>
<dbReference type="InterPro" id="IPR000719">
    <property type="entry name" value="Prot_kinase_dom"/>
</dbReference>
<protein>
    <recommendedName>
        <fullName evidence="8">Protein kinase domain-containing protein</fullName>
    </recommendedName>
</protein>
<evidence type="ECO:0000256" key="5">
    <source>
        <dbReference type="ARBA" id="ARBA00022840"/>
    </source>
</evidence>
<feature type="compositionally biased region" description="Gly residues" evidence="7">
    <location>
        <begin position="608"/>
        <end position="622"/>
    </location>
</feature>
<feature type="domain" description="Protein kinase" evidence="8">
    <location>
        <begin position="500"/>
        <end position="808"/>
    </location>
</feature>
<dbReference type="Gene3D" id="3.30.200.20">
    <property type="entry name" value="Phosphorylase Kinase, domain 1"/>
    <property type="match status" value="1"/>
</dbReference>
<evidence type="ECO:0000256" key="1">
    <source>
        <dbReference type="ARBA" id="ARBA00022527"/>
    </source>
</evidence>
<dbReference type="EMBL" id="JALJOV010000804">
    <property type="protein sequence ID" value="KAK9861158.1"/>
    <property type="molecule type" value="Genomic_DNA"/>
</dbReference>
<dbReference type="GO" id="GO:0005524">
    <property type="term" value="F:ATP binding"/>
    <property type="evidence" value="ECO:0007669"/>
    <property type="project" value="UniProtKB-UniRule"/>
</dbReference>
<dbReference type="InterPro" id="IPR001245">
    <property type="entry name" value="Ser-Thr/Tyr_kinase_cat_dom"/>
</dbReference>
<keyword evidence="4" id="KW-0418">Kinase</keyword>
<keyword evidence="2" id="KW-0808">Transferase</keyword>
<dbReference type="GO" id="GO:0004674">
    <property type="term" value="F:protein serine/threonine kinase activity"/>
    <property type="evidence" value="ECO:0007669"/>
    <property type="project" value="UniProtKB-KW"/>
</dbReference>
<feature type="region of interest" description="Disordered" evidence="7">
    <location>
        <begin position="602"/>
        <end position="627"/>
    </location>
</feature>
<dbReference type="InterPro" id="IPR008271">
    <property type="entry name" value="Ser/Thr_kinase_AS"/>
</dbReference>
<feature type="region of interest" description="Disordered" evidence="7">
    <location>
        <begin position="224"/>
        <end position="280"/>
    </location>
</feature>
<dbReference type="PANTHER" id="PTHR23257">
    <property type="entry name" value="SERINE-THREONINE PROTEIN KINASE"/>
    <property type="match status" value="1"/>
</dbReference>
<feature type="compositionally biased region" description="Low complexity" evidence="7">
    <location>
        <begin position="224"/>
        <end position="237"/>
    </location>
</feature>
<keyword evidence="5 6" id="KW-0067">ATP-binding</keyword>
<dbReference type="InterPro" id="IPR011009">
    <property type="entry name" value="Kinase-like_dom_sf"/>
</dbReference>
<feature type="binding site" evidence="6">
    <location>
        <position position="527"/>
    </location>
    <ligand>
        <name>ATP</name>
        <dbReference type="ChEBI" id="CHEBI:30616"/>
    </ligand>
</feature>
<evidence type="ECO:0000259" key="8">
    <source>
        <dbReference type="PROSITE" id="PS50011"/>
    </source>
</evidence>
<name>A0AAW1SVR5_9CHLO</name>
<dbReference type="PANTHER" id="PTHR23257:SF963">
    <property type="entry name" value="AT08303P"/>
    <property type="match status" value="1"/>
</dbReference>
<organism evidence="9 10">
    <name type="scientific">Apatococcus fuscideae</name>
    <dbReference type="NCBI Taxonomy" id="2026836"/>
    <lineage>
        <taxon>Eukaryota</taxon>
        <taxon>Viridiplantae</taxon>
        <taxon>Chlorophyta</taxon>
        <taxon>core chlorophytes</taxon>
        <taxon>Trebouxiophyceae</taxon>
        <taxon>Chlorellales</taxon>
        <taxon>Chlorellaceae</taxon>
        <taxon>Apatococcus</taxon>
    </lineage>
</organism>
<evidence type="ECO:0000313" key="9">
    <source>
        <dbReference type="EMBL" id="KAK9861158.1"/>
    </source>
</evidence>
<dbReference type="GO" id="GO:0005737">
    <property type="term" value="C:cytoplasm"/>
    <property type="evidence" value="ECO:0007669"/>
    <property type="project" value="TreeGrafter"/>
</dbReference>
<dbReference type="PROSITE" id="PS00108">
    <property type="entry name" value="PROTEIN_KINASE_ST"/>
    <property type="match status" value="1"/>
</dbReference>
<feature type="compositionally biased region" description="Low complexity" evidence="7">
    <location>
        <begin position="28"/>
        <end position="48"/>
    </location>
</feature>
<keyword evidence="3 6" id="KW-0547">Nucleotide-binding</keyword>
<dbReference type="InterPro" id="IPR017441">
    <property type="entry name" value="Protein_kinase_ATP_BS"/>
</dbReference>
<proteinExistence type="predicted"/>
<evidence type="ECO:0000313" key="10">
    <source>
        <dbReference type="Proteomes" id="UP001485043"/>
    </source>
</evidence>
<evidence type="ECO:0000256" key="2">
    <source>
        <dbReference type="ARBA" id="ARBA00022679"/>
    </source>
</evidence>
<dbReference type="Proteomes" id="UP001485043">
    <property type="component" value="Unassembled WGS sequence"/>
</dbReference>
<evidence type="ECO:0000256" key="4">
    <source>
        <dbReference type="ARBA" id="ARBA00022777"/>
    </source>
</evidence>
<feature type="region of interest" description="Disordered" evidence="7">
    <location>
        <begin position="106"/>
        <end position="131"/>
    </location>
</feature>
<reference evidence="9 10" key="1">
    <citation type="journal article" date="2024" name="Nat. Commun.">
        <title>Phylogenomics reveals the evolutionary origins of lichenization in chlorophyte algae.</title>
        <authorList>
            <person name="Puginier C."/>
            <person name="Libourel C."/>
            <person name="Otte J."/>
            <person name="Skaloud P."/>
            <person name="Haon M."/>
            <person name="Grisel S."/>
            <person name="Petersen M."/>
            <person name="Berrin J.G."/>
            <person name="Delaux P.M."/>
            <person name="Dal Grande F."/>
            <person name="Keller J."/>
        </authorList>
    </citation>
    <scope>NUCLEOTIDE SEQUENCE [LARGE SCALE GENOMIC DNA]</scope>
    <source>
        <strain evidence="9 10">SAG 2523</strain>
    </source>
</reference>
<gene>
    <name evidence="9" type="ORF">WJX84_004717</name>
</gene>
<comment type="caution">
    <text evidence="9">The sequence shown here is derived from an EMBL/GenBank/DDBJ whole genome shotgun (WGS) entry which is preliminary data.</text>
</comment>
<dbReference type="InterPro" id="IPR050167">
    <property type="entry name" value="Ser_Thr_protein_kinase"/>
</dbReference>
<feature type="compositionally biased region" description="Low complexity" evidence="7">
    <location>
        <begin position="73"/>
        <end position="94"/>
    </location>
</feature>
<keyword evidence="1" id="KW-0723">Serine/threonine-protein kinase</keyword>
<evidence type="ECO:0000256" key="7">
    <source>
        <dbReference type="SAM" id="MobiDB-lite"/>
    </source>
</evidence>
<feature type="region of interest" description="Disordered" evidence="7">
    <location>
        <begin position="778"/>
        <end position="808"/>
    </location>
</feature>
<dbReference type="GO" id="GO:0007165">
    <property type="term" value="P:signal transduction"/>
    <property type="evidence" value="ECO:0007669"/>
    <property type="project" value="TreeGrafter"/>
</dbReference>
<dbReference type="SUPFAM" id="SSF56112">
    <property type="entry name" value="Protein kinase-like (PK-like)"/>
    <property type="match status" value="1"/>
</dbReference>
<dbReference type="SMART" id="SM00220">
    <property type="entry name" value="S_TKc"/>
    <property type="match status" value="1"/>
</dbReference>
<dbReference type="Gene3D" id="1.10.510.10">
    <property type="entry name" value="Transferase(Phosphotransferase) domain 1"/>
    <property type="match status" value="1"/>
</dbReference>
<feature type="region of interest" description="Disordered" evidence="7">
    <location>
        <begin position="420"/>
        <end position="478"/>
    </location>
</feature>
<dbReference type="AlphaFoldDB" id="A0AAW1SVR5"/>
<feature type="compositionally biased region" description="Polar residues" evidence="7">
    <location>
        <begin position="241"/>
        <end position="257"/>
    </location>
</feature>
<evidence type="ECO:0000256" key="3">
    <source>
        <dbReference type="ARBA" id="ARBA00022741"/>
    </source>
</evidence>
<dbReference type="Pfam" id="PF07714">
    <property type="entry name" value="PK_Tyr_Ser-Thr"/>
    <property type="match status" value="2"/>
</dbReference>
<evidence type="ECO:0000256" key="6">
    <source>
        <dbReference type="PROSITE-ProRule" id="PRU10141"/>
    </source>
</evidence>
<dbReference type="PROSITE" id="PS50011">
    <property type="entry name" value="PROTEIN_KINASE_DOM"/>
    <property type="match status" value="1"/>
</dbReference>
<keyword evidence="10" id="KW-1185">Reference proteome</keyword>
<feature type="compositionally biased region" description="Polar residues" evidence="7">
    <location>
        <begin position="439"/>
        <end position="460"/>
    </location>
</feature>
<dbReference type="PROSITE" id="PS00107">
    <property type="entry name" value="PROTEIN_KINASE_ATP"/>
    <property type="match status" value="1"/>
</dbReference>
<accession>A0AAW1SVR5</accession>